<dbReference type="InterPro" id="IPR050237">
    <property type="entry name" value="ATP-dep_AMP-bd_enzyme"/>
</dbReference>
<name>A0ABX3A4Y0_9GAMM</name>
<gene>
    <name evidence="3" type="ORF">BGC07_14775</name>
</gene>
<dbReference type="Gene3D" id="2.30.38.10">
    <property type="entry name" value="Luciferase, Domain 3"/>
    <property type="match status" value="1"/>
</dbReference>
<dbReference type="Proteomes" id="UP000094329">
    <property type="component" value="Unassembled WGS sequence"/>
</dbReference>
<dbReference type="SUPFAM" id="SSF56801">
    <property type="entry name" value="Acetyl-CoA synthetase-like"/>
    <property type="match status" value="1"/>
</dbReference>
<keyword evidence="1" id="KW-0436">Ligase</keyword>
<dbReference type="EMBL" id="MDTU01000001">
    <property type="protein sequence ID" value="ODN43918.1"/>
    <property type="molecule type" value="Genomic_DNA"/>
</dbReference>
<dbReference type="PANTHER" id="PTHR43767:SF8">
    <property type="entry name" value="LONG-CHAIN-FATTY-ACID--COA LIGASE"/>
    <property type="match status" value="1"/>
</dbReference>
<accession>A0ABX3A4Y0</accession>
<dbReference type="Pfam" id="PF00501">
    <property type="entry name" value="AMP-binding"/>
    <property type="match status" value="1"/>
</dbReference>
<evidence type="ECO:0000313" key="4">
    <source>
        <dbReference type="Proteomes" id="UP000094329"/>
    </source>
</evidence>
<organism evidence="3 4">
    <name type="scientific">Piscirickettsia litoralis</name>
    <dbReference type="NCBI Taxonomy" id="1891921"/>
    <lineage>
        <taxon>Bacteria</taxon>
        <taxon>Pseudomonadati</taxon>
        <taxon>Pseudomonadota</taxon>
        <taxon>Gammaproteobacteria</taxon>
        <taxon>Thiotrichales</taxon>
        <taxon>Piscirickettsiaceae</taxon>
        <taxon>Piscirickettsia</taxon>
    </lineage>
</organism>
<evidence type="ECO:0000259" key="2">
    <source>
        <dbReference type="Pfam" id="PF00501"/>
    </source>
</evidence>
<protein>
    <recommendedName>
        <fullName evidence="2">AMP-dependent synthetase/ligase domain-containing protein</fullName>
    </recommendedName>
</protein>
<evidence type="ECO:0000313" key="3">
    <source>
        <dbReference type="EMBL" id="ODN43918.1"/>
    </source>
</evidence>
<feature type="domain" description="AMP-dependent synthetase/ligase" evidence="2">
    <location>
        <begin position="47"/>
        <end position="436"/>
    </location>
</feature>
<dbReference type="InterPro" id="IPR000873">
    <property type="entry name" value="AMP-dep_synth/lig_dom"/>
</dbReference>
<reference evidence="3 4" key="1">
    <citation type="submission" date="2016-08" db="EMBL/GenBank/DDBJ databases">
        <title>Draft genome sequence of Candidatus Piscirickettsia litoralis, from seawater.</title>
        <authorList>
            <person name="Wan X."/>
            <person name="Lee A.J."/>
            <person name="Hou S."/>
            <person name="Donachie S.P."/>
        </authorList>
    </citation>
    <scope>NUCLEOTIDE SEQUENCE [LARGE SCALE GENOMIC DNA]</scope>
    <source>
        <strain evidence="3 4">Y2</strain>
    </source>
</reference>
<dbReference type="PANTHER" id="PTHR43767">
    <property type="entry name" value="LONG-CHAIN-FATTY-ACID--COA LIGASE"/>
    <property type="match status" value="1"/>
</dbReference>
<evidence type="ECO:0000256" key="1">
    <source>
        <dbReference type="ARBA" id="ARBA00022598"/>
    </source>
</evidence>
<sequence>MRVGYGPPRDQGEDVGMERTWLQQYPEGVSADVKADEATTLLSIYADSCQKYADLPAFTCQNTTMSYRQLWERSSQFASFLQHELKLKKGQRIAIMLPNLLQYPVVLFGAFQAGLTVVNINPLYKARALEHQLRDSETDAIVVLENFIGELERAIQKTEVKHVIVTSVGDLYSFAKRHVVNFIVRRSIDKSVHSQLTMTSLKKALYIGQQQRYREVLVESADIAFLQYTGGTTGLAKGAILSHGNLVANVYQTYEWLKAVPKIQTTEQLSIITALPLYHIFSLECNCLLFLNLGGRNILIPNPRDIPSLVKVLKKTPFHFVSGVNTLFNALVRHAEFKQVNFSKLLAVVGGGMAVQQSVADQWEKITGVPICQAYGMTETSCAVTINPVGDSFNGSIGLPISSTFVSVRREDESIAKAGEHGEICIKGPQVMRGYWKDAKATIAAFTQDGIF</sequence>
<dbReference type="PROSITE" id="PS00455">
    <property type="entry name" value="AMP_BINDING"/>
    <property type="match status" value="1"/>
</dbReference>
<comment type="caution">
    <text evidence="3">The sequence shown here is derived from an EMBL/GenBank/DDBJ whole genome shotgun (WGS) entry which is preliminary data.</text>
</comment>
<proteinExistence type="predicted"/>
<dbReference type="InterPro" id="IPR020845">
    <property type="entry name" value="AMP-binding_CS"/>
</dbReference>
<keyword evidence="4" id="KW-1185">Reference proteome</keyword>
<dbReference type="Gene3D" id="3.40.50.980">
    <property type="match status" value="2"/>
</dbReference>